<evidence type="ECO:0000256" key="1">
    <source>
        <dbReference type="SAM" id="MobiDB-lite"/>
    </source>
</evidence>
<dbReference type="GeneID" id="111184349"/>
<organism evidence="2 3">
    <name type="scientific">Delphinapterus leucas</name>
    <name type="common">Beluga whale</name>
    <dbReference type="NCBI Taxonomy" id="9749"/>
    <lineage>
        <taxon>Eukaryota</taxon>
        <taxon>Metazoa</taxon>
        <taxon>Chordata</taxon>
        <taxon>Craniata</taxon>
        <taxon>Vertebrata</taxon>
        <taxon>Euteleostomi</taxon>
        <taxon>Mammalia</taxon>
        <taxon>Eutheria</taxon>
        <taxon>Laurasiatheria</taxon>
        <taxon>Artiodactyla</taxon>
        <taxon>Whippomorpha</taxon>
        <taxon>Cetacea</taxon>
        <taxon>Odontoceti</taxon>
        <taxon>Monodontidae</taxon>
        <taxon>Delphinapterus</taxon>
    </lineage>
</organism>
<gene>
    <name evidence="3 4" type="primary">LOC111184349</name>
</gene>
<evidence type="ECO:0000313" key="2">
    <source>
        <dbReference type="Proteomes" id="UP000248483"/>
    </source>
</evidence>
<proteinExistence type="predicted"/>
<evidence type="ECO:0000313" key="4">
    <source>
        <dbReference type="RefSeq" id="XP_022448501.1"/>
    </source>
</evidence>
<name>A0A2Y9PSE1_DELLE</name>
<reference evidence="3 4" key="1">
    <citation type="submission" date="2025-04" db="UniProtKB">
        <authorList>
            <consortium name="RefSeq"/>
        </authorList>
    </citation>
    <scope>IDENTIFICATION</scope>
    <source>
        <tissue evidence="3 4">Blood</tissue>
    </source>
</reference>
<dbReference type="Proteomes" id="UP000248483">
    <property type="component" value="Unplaced"/>
</dbReference>
<dbReference type="KEGG" id="dle:111184349"/>
<feature type="region of interest" description="Disordered" evidence="1">
    <location>
        <begin position="218"/>
        <end position="240"/>
    </location>
</feature>
<dbReference type="RefSeq" id="XP_022448501.1">
    <property type="nucleotide sequence ID" value="XM_022592793.2"/>
</dbReference>
<sequence>MGCCLAVKGGEPKESLVSAQTMWSPLAPWASSPAPPTLLVPTWCALHGWPSISHPTRLYRTPGQWMSEGNISKPKRQNAPNTIEVYFSLTQSPPWVLPMSERLSPAMIPGPKLLPSREPPFPPRGLQACVHQSHGRGRRVVERNSVTRPLLPAKEAGEYGLATCLGLLTAGWFLPLVGADFLPGILGLLRKALQRKHPGCCCWHRATGASHCLSCRPPQDGHSVPHPGDAGALRRGPEPDWLRSLTGKAERTEEGKDCLPLLSGSQGLRCDRMNSGRSEPGPVHALRLVLYSQEDALSGQFPCVILPPPPQ</sequence>
<protein>
    <submittedName>
        <fullName evidence="3 4">Uncharacterized protein LOC111184349</fullName>
    </submittedName>
</protein>
<dbReference type="AlphaFoldDB" id="A0A2Y9PSE1"/>
<dbReference type="RefSeq" id="XP_022448500.1">
    <property type="nucleotide sequence ID" value="XM_022592792.2"/>
</dbReference>
<keyword evidence="2" id="KW-1185">Reference proteome</keyword>
<evidence type="ECO:0000313" key="3">
    <source>
        <dbReference type="RefSeq" id="XP_022448500.1"/>
    </source>
</evidence>
<accession>A0A2Y9PSE1</accession>